<dbReference type="InterPro" id="IPR017850">
    <property type="entry name" value="Alkaline_phosphatase_core_sf"/>
</dbReference>
<evidence type="ECO:0000256" key="2">
    <source>
        <dbReference type="ARBA" id="ARBA00023026"/>
    </source>
</evidence>
<reference evidence="3 4" key="1">
    <citation type="submission" date="2021-01" db="EMBL/GenBank/DDBJ databases">
        <title>Whole genome shotgun sequence of Catellatospora chokoriensis NBRC 107358.</title>
        <authorList>
            <person name="Komaki H."/>
            <person name="Tamura T."/>
        </authorList>
    </citation>
    <scope>NUCLEOTIDE SEQUENCE [LARGE SCALE GENOMIC DNA]</scope>
    <source>
        <strain evidence="3 4">NBRC 107358</strain>
    </source>
</reference>
<proteinExistence type="predicted"/>
<comment type="caution">
    <text evidence="3">The sequence shown here is derived from an EMBL/GenBank/DDBJ whole genome shotgun (WGS) entry which is preliminary data.</text>
</comment>
<evidence type="ECO:0000313" key="4">
    <source>
        <dbReference type="Proteomes" id="UP000619293"/>
    </source>
</evidence>
<dbReference type="GO" id="GO:0042578">
    <property type="term" value="F:phosphoric ester hydrolase activity"/>
    <property type="evidence" value="ECO:0007669"/>
    <property type="project" value="UniProtKB-ARBA"/>
</dbReference>
<dbReference type="EMBL" id="BONG01000036">
    <property type="protein sequence ID" value="GIF91805.1"/>
    <property type="molecule type" value="Genomic_DNA"/>
</dbReference>
<name>A0A8J3NV21_9ACTN</name>
<protein>
    <submittedName>
        <fullName evidence="3">Phosphoesterase</fullName>
    </submittedName>
</protein>
<dbReference type="Pfam" id="PF04185">
    <property type="entry name" value="Phosphoesterase"/>
    <property type="match status" value="1"/>
</dbReference>
<organism evidence="3 4">
    <name type="scientific">Catellatospora chokoriensis</name>
    <dbReference type="NCBI Taxonomy" id="310353"/>
    <lineage>
        <taxon>Bacteria</taxon>
        <taxon>Bacillati</taxon>
        <taxon>Actinomycetota</taxon>
        <taxon>Actinomycetes</taxon>
        <taxon>Micromonosporales</taxon>
        <taxon>Micromonosporaceae</taxon>
        <taxon>Catellatospora</taxon>
    </lineage>
</organism>
<keyword evidence="1" id="KW-0378">Hydrolase</keyword>
<evidence type="ECO:0000313" key="3">
    <source>
        <dbReference type="EMBL" id="GIF91805.1"/>
    </source>
</evidence>
<dbReference type="PANTHER" id="PTHR31956">
    <property type="entry name" value="NON-SPECIFIC PHOSPHOLIPASE C4-RELATED"/>
    <property type="match status" value="1"/>
</dbReference>
<sequence length="515" mass="56452">MVGQRGDALFDHVVVVMFENRSFDNLLGYLYEPGEVASFEGVAGRDLANPIPSYAPGAERGVVPVHVATSMDAPNPDAGEEHPHTNTQLFGTVAPEGNRFLPAEQMRPPFNAPDDPAREPTMDGFVQDYVNTFRSETGRLPEYDEYAQIMSCYTPQQVPVISAIARGFAVFDHWFCEVPSQTFTNRSFYHAGTASGLVVNAPYESFPRHNDAETIFNRLDAAGLPWRVYVDPGMPFSLTGMIHTPRLSPHFASRFSTLDDFFADAEQGRLPAYSFLEPNLLHAHNDYHPAYNAIMPGFSADPPSSILGGEELLARVYSAVRASASPTGSNFANTLLLVSFDEHGGTYDHVPPPRVVPPDVAAAGQMGFRFDRSGIRVPTLAVSAYLDPRTVVTAEYRNTSLIRTLRERFSLGPPLTARDATAADIAPILTRATPRAQEDWPEVTARPVPPLHDPLVALDQPLPPLGEYLLGTAIALDTMNTGHVPDIDPRTATGREARAYMADRQARIWPGLTPR</sequence>
<dbReference type="Proteomes" id="UP000619293">
    <property type="component" value="Unassembled WGS sequence"/>
</dbReference>
<dbReference type="InterPro" id="IPR007312">
    <property type="entry name" value="Phosphoesterase"/>
</dbReference>
<accession>A0A8J3NV21</accession>
<keyword evidence="4" id="KW-1185">Reference proteome</keyword>
<dbReference type="GO" id="GO:0009395">
    <property type="term" value="P:phospholipid catabolic process"/>
    <property type="evidence" value="ECO:0007669"/>
    <property type="project" value="TreeGrafter"/>
</dbReference>
<dbReference type="PANTHER" id="PTHR31956:SF1">
    <property type="entry name" value="NON-SPECIFIC PHOSPHOLIPASE C1"/>
    <property type="match status" value="1"/>
</dbReference>
<evidence type="ECO:0000256" key="1">
    <source>
        <dbReference type="ARBA" id="ARBA00022801"/>
    </source>
</evidence>
<dbReference type="Gene3D" id="3.40.720.10">
    <property type="entry name" value="Alkaline Phosphatase, subunit A"/>
    <property type="match status" value="2"/>
</dbReference>
<keyword evidence="2" id="KW-0843">Virulence</keyword>
<gene>
    <name evidence="3" type="ORF">Cch02nite_52490</name>
</gene>
<dbReference type="AlphaFoldDB" id="A0A8J3NV21"/>